<name>A8XLU2_CAEBR</name>
<organism evidence="1 2">
    <name type="scientific">Caenorhabditis briggsae</name>
    <dbReference type="NCBI Taxonomy" id="6238"/>
    <lineage>
        <taxon>Eukaryota</taxon>
        <taxon>Metazoa</taxon>
        <taxon>Ecdysozoa</taxon>
        <taxon>Nematoda</taxon>
        <taxon>Chromadorea</taxon>
        <taxon>Rhabditida</taxon>
        <taxon>Rhabditina</taxon>
        <taxon>Rhabditomorpha</taxon>
        <taxon>Rhabditoidea</taxon>
        <taxon>Rhabditidae</taxon>
        <taxon>Peloderinae</taxon>
        <taxon>Caenorhabditis</taxon>
    </lineage>
</organism>
<dbReference type="eggNOG" id="KOG0796">
    <property type="taxonomic scope" value="Eukaryota"/>
</dbReference>
<dbReference type="OMA" id="YPATWRN"/>
<dbReference type="AlphaFoldDB" id="A8XLU2"/>
<gene>
    <name evidence="3" type="primary">orc-3</name>
    <name evidence="1" type="synonym">Cbr-orc-3</name>
    <name evidence="3" type="ORF">CBG15148</name>
    <name evidence="1" type="ORF">CBG_15148</name>
</gene>
<protein>
    <submittedName>
        <fullName evidence="1">Protein CBR-ORC-3</fullName>
    </submittedName>
</protein>
<reference evidence="1 2" key="1">
    <citation type="journal article" date="2003" name="PLoS Biol.">
        <title>The genome sequence of Caenorhabditis briggsae: a platform for comparative genomics.</title>
        <authorList>
            <person name="Stein L.D."/>
            <person name="Bao Z."/>
            <person name="Blasiar D."/>
            <person name="Blumenthal T."/>
            <person name="Brent M.R."/>
            <person name="Chen N."/>
            <person name="Chinwalla A."/>
            <person name="Clarke L."/>
            <person name="Clee C."/>
            <person name="Coghlan A."/>
            <person name="Coulson A."/>
            <person name="D'Eustachio P."/>
            <person name="Fitch D.H."/>
            <person name="Fulton L.A."/>
            <person name="Fulton R.E."/>
            <person name="Griffiths-Jones S."/>
            <person name="Harris T.W."/>
            <person name="Hillier L.W."/>
            <person name="Kamath R."/>
            <person name="Kuwabara P.E."/>
            <person name="Mardis E.R."/>
            <person name="Marra M.A."/>
            <person name="Miner T.L."/>
            <person name="Minx P."/>
            <person name="Mullikin J.C."/>
            <person name="Plumb R.W."/>
            <person name="Rogers J."/>
            <person name="Schein J.E."/>
            <person name="Sohrmann M."/>
            <person name="Spieth J."/>
            <person name="Stajich J.E."/>
            <person name="Wei C."/>
            <person name="Willey D."/>
            <person name="Wilson R.K."/>
            <person name="Durbin R."/>
            <person name="Waterston R.H."/>
        </authorList>
    </citation>
    <scope>NUCLEOTIDE SEQUENCE [LARGE SCALE GENOMIC DNA]</scope>
    <source>
        <strain evidence="1 2">AF16</strain>
    </source>
</reference>
<dbReference type="STRING" id="6238.A8XLU2"/>
<dbReference type="Proteomes" id="UP000008549">
    <property type="component" value="Unassembled WGS sequence"/>
</dbReference>
<accession>A8XLU2</accession>
<keyword evidence="2" id="KW-1185">Reference proteome</keyword>
<sequence>MTPGIKFHRGGQKALKLERKTIETLEFPEDFEFHSDKEQGRYVKNFQDDVTRFDEKVSKITETIYDTATSAIATWILDSARNQKTLSVFSSDDPIGNLRTALVQCNFTDISRLIRDFRQKTLDFEDERREIRETIVTENDAIHEIIDKVSEMPSTPDTTRIIIIRQFESLRPHFLDSLVSLLYSNATCRSVIPRLRLMICVSTSPAFFTQNSEIVTMNMLELKQFKFEKFKKKKFQFTQLEDVFIKIISTGIHAFFEPPRQKPKKIEDDDPKLLMSYDCAPALFSGEFMKYLKNRFLACDYSVSALIRAIQFALLQKYIEDPLWRKETHSEELQKYDDVLRLFLDEFGEHSKSEFVRIHMEIQWNSEFWKSLEEEPIFRERKQFLVNSRTNLVEFGQRMLQKTKNWDSKFSKKLEDLLEALEDAYNTTSGPIDTQKTSNNSKMTFLELKKQREQAMIAKQQNPVATAKSAIFTHIMSFFQATLRPYPATWRNVVGTWQDKMTSLDSSDDVDIEKALLSKHLDEPVSVAWRALLCHRNFKMVPMNEWAEAYLKNIKLPKKEAKGAFFAAAGQLEHIGLIRGAADKKSTNINVQYHPIHFVPSL</sequence>
<proteinExistence type="predicted"/>
<evidence type="ECO:0000313" key="3">
    <source>
        <dbReference type="WormBase" id="CBG15148"/>
    </source>
</evidence>
<dbReference type="FunCoup" id="A8XLU2">
    <property type="interactions" value="249"/>
</dbReference>
<dbReference type="InParanoid" id="A8XLU2"/>
<evidence type="ECO:0000313" key="2">
    <source>
        <dbReference type="Proteomes" id="UP000008549"/>
    </source>
</evidence>
<evidence type="ECO:0000313" key="1">
    <source>
        <dbReference type="EMBL" id="CAP33596.2"/>
    </source>
</evidence>
<dbReference type="HOGENOM" id="CLU_449221_0_0_1"/>
<reference evidence="1 2" key="2">
    <citation type="journal article" date="2011" name="PLoS Genet.">
        <title>Caenorhabditis briggsae recombinant inbred line genotypes reveal inter-strain incompatibility and the evolution of recombination.</title>
        <authorList>
            <person name="Ross J.A."/>
            <person name="Koboldt D.C."/>
            <person name="Staisch J.E."/>
            <person name="Chamberlin H.M."/>
            <person name="Gupta B.P."/>
            <person name="Miller R.D."/>
            <person name="Baird S.E."/>
            <person name="Haag E.S."/>
        </authorList>
    </citation>
    <scope>NUCLEOTIDE SEQUENCE [LARGE SCALE GENOMIC DNA]</scope>
    <source>
        <strain evidence="1 2">AF16</strain>
    </source>
</reference>
<dbReference type="EMBL" id="HE601055">
    <property type="protein sequence ID" value="CAP33596.2"/>
    <property type="molecule type" value="Genomic_DNA"/>
</dbReference>
<dbReference type="WormBase" id="CBG15148">
    <property type="protein sequence ID" value="CBP47181"/>
    <property type="gene ID" value="WBGene00035476"/>
    <property type="gene designation" value="Cbr-orc-3"/>
</dbReference>